<sequence length="44" mass="5138">MDKKTGRNGRFLSVHKKATARQPFFLFYATVIRPDKNKKMALLL</sequence>
<organism evidence="1 2">
    <name type="scientific">Christensenella minuta</name>
    <dbReference type="NCBI Taxonomy" id="626937"/>
    <lineage>
        <taxon>Bacteria</taxon>
        <taxon>Bacillati</taxon>
        <taxon>Bacillota</taxon>
        <taxon>Clostridia</taxon>
        <taxon>Christensenellales</taxon>
        <taxon>Christensenellaceae</taxon>
        <taxon>Christensenella</taxon>
    </lineage>
</organism>
<reference evidence="1 2" key="1">
    <citation type="submission" date="2016-02" db="EMBL/GenBank/DDBJ databases">
        <authorList>
            <person name="Wen L."/>
            <person name="He K."/>
            <person name="Yang H."/>
        </authorList>
    </citation>
    <scope>NUCLEOTIDE SEQUENCE [LARGE SCALE GENOMIC DNA]</scope>
    <source>
        <strain evidence="1 2">DSM 22607</strain>
    </source>
</reference>
<dbReference type="STRING" id="626937.HMPREF3293_01680"/>
<protein>
    <submittedName>
        <fullName evidence="1">Uncharacterized protein</fullName>
    </submittedName>
</protein>
<dbReference type="AlphaFoldDB" id="A0A136Q4J3"/>
<keyword evidence="2" id="KW-1185">Reference proteome</keyword>
<dbReference type="Proteomes" id="UP000070366">
    <property type="component" value="Unassembled WGS sequence"/>
</dbReference>
<evidence type="ECO:0000313" key="2">
    <source>
        <dbReference type="Proteomes" id="UP000070366"/>
    </source>
</evidence>
<dbReference type="EMBL" id="LSZW01000061">
    <property type="protein sequence ID" value="KXK65466.1"/>
    <property type="molecule type" value="Genomic_DNA"/>
</dbReference>
<comment type="caution">
    <text evidence="1">The sequence shown here is derived from an EMBL/GenBank/DDBJ whole genome shotgun (WGS) entry which is preliminary data.</text>
</comment>
<accession>A0A136Q4J3</accession>
<evidence type="ECO:0000313" key="1">
    <source>
        <dbReference type="EMBL" id="KXK65466.1"/>
    </source>
</evidence>
<gene>
    <name evidence="1" type="ORF">HMPREF3293_01680</name>
</gene>
<name>A0A136Q4J3_9FIRM</name>
<proteinExistence type="predicted"/>